<dbReference type="EMBL" id="BQNB010014020">
    <property type="protein sequence ID" value="GJT23025.1"/>
    <property type="molecule type" value="Genomic_DNA"/>
</dbReference>
<feature type="region of interest" description="Disordered" evidence="1">
    <location>
        <begin position="76"/>
        <end position="119"/>
    </location>
</feature>
<dbReference type="Proteomes" id="UP001151760">
    <property type="component" value="Unassembled WGS sequence"/>
</dbReference>
<feature type="compositionally biased region" description="Basic and acidic residues" evidence="1">
    <location>
        <begin position="76"/>
        <end position="87"/>
    </location>
</feature>
<accession>A0ABQ5C7G2</accession>
<reference evidence="2" key="2">
    <citation type="submission" date="2022-01" db="EMBL/GenBank/DDBJ databases">
        <authorList>
            <person name="Yamashiro T."/>
            <person name="Shiraishi A."/>
            <person name="Satake H."/>
            <person name="Nakayama K."/>
        </authorList>
    </citation>
    <scope>NUCLEOTIDE SEQUENCE</scope>
</reference>
<gene>
    <name evidence="2" type="ORF">Tco_0892962</name>
</gene>
<keyword evidence="3" id="KW-1185">Reference proteome</keyword>
<evidence type="ECO:0008006" key="4">
    <source>
        <dbReference type="Google" id="ProtNLM"/>
    </source>
</evidence>
<name>A0ABQ5C7G2_9ASTR</name>
<organism evidence="2 3">
    <name type="scientific">Tanacetum coccineum</name>
    <dbReference type="NCBI Taxonomy" id="301880"/>
    <lineage>
        <taxon>Eukaryota</taxon>
        <taxon>Viridiplantae</taxon>
        <taxon>Streptophyta</taxon>
        <taxon>Embryophyta</taxon>
        <taxon>Tracheophyta</taxon>
        <taxon>Spermatophyta</taxon>
        <taxon>Magnoliopsida</taxon>
        <taxon>eudicotyledons</taxon>
        <taxon>Gunneridae</taxon>
        <taxon>Pentapetalae</taxon>
        <taxon>asterids</taxon>
        <taxon>campanulids</taxon>
        <taxon>Asterales</taxon>
        <taxon>Asteraceae</taxon>
        <taxon>Asteroideae</taxon>
        <taxon>Anthemideae</taxon>
        <taxon>Anthemidinae</taxon>
        <taxon>Tanacetum</taxon>
    </lineage>
</organism>
<comment type="caution">
    <text evidence="2">The sequence shown here is derived from an EMBL/GenBank/DDBJ whole genome shotgun (WGS) entry which is preliminary data.</text>
</comment>
<sequence length="168" mass="18820">MTTVDQGMSVEEIERVIAERVANAIEAIAIYETKTNMARKSISQTKQQECKVAGNANNKSKCPIVKFQKRVDKKISTLSERQAENKRKLNNTSKNNQNQQQPNKRQNTGKDYAAGHGEKKYYGGSKPLCPKCNYHQTTTAATRGKILQNLPGRARGEEILRRVQAVVS</sequence>
<evidence type="ECO:0000256" key="1">
    <source>
        <dbReference type="SAM" id="MobiDB-lite"/>
    </source>
</evidence>
<evidence type="ECO:0000313" key="2">
    <source>
        <dbReference type="EMBL" id="GJT23025.1"/>
    </source>
</evidence>
<reference evidence="2" key="1">
    <citation type="journal article" date="2022" name="Int. J. Mol. Sci.">
        <title>Draft Genome of Tanacetum Coccineum: Genomic Comparison of Closely Related Tanacetum-Family Plants.</title>
        <authorList>
            <person name="Yamashiro T."/>
            <person name="Shiraishi A."/>
            <person name="Nakayama K."/>
            <person name="Satake H."/>
        </authorList>
    </citation>
    <scope>NUCLEOTIDE SEQUENCE</scope>
</reference>
<feature type="compositionally biased region" description="Low complexity" evidence="1">
    <location>
        <begin position="90"/>
        <end position="106"/>
    </location>
</feature>
<evidence type="ECO:0000313" key="3">
    <source>
        <dbReference type="Proteomes" id="UP001151760"/>
    </source>
</evidence>
<proteinExistence type="predicted"/>
<protein>
    <recommendedName>
        <fullName evidence="4">Reverse transcriptase domain-containing protein</fullName>
    </recommendedName>
</protein>